<gene>
    <name evidence="2" type="ORF">METZ01_LOCUS36398</name>
</gene>
<keyword evidence="1" id="KW-0472">Membrane</keyword>
<evidence type="ECO:0000313" key="2">
    <source>
        <dbReference type="EMBL" id="SUZ83544.1"/>
    </source>
</evidence>
<organism evidence="2">
    <name type="scientific">marine metagenome</name>
    <dbReference type="NCBI Taxonomy" id="408172"/>
    <lineage>
        <taxon>unclassified sequences</taxon>
        <taxon>metagenomes</taxon>
        <taxon>ecological metagenomes</taxon>
    </lineage>
</organism>
<proteinExistence type="predicted"/>
<dbReference type="EMBL" id="UINC01001555">
    <property type="protein sequence ID" value="SUZ83544.1"/>
    <property type="molecule type" value="Genomic_DNA"/>
</dbReference>
<keyword evidence="1" id="KW-1133">Transmembrane helix</keyword>
<protein>
    <submittedName>
        <fullName evidence="2">Uncharacterized protein</fullName>
    </submittedName>
</protein>
<dbReference type="AlphaFoldDB" id="A0A381QX53"/>
<accession>A0A381QX53</accession>
<reference evidence="2" key="1">
    <citation type="submission" date="2018-05" db="EMBL/GenBank/DDBJ databases">
        <authorList>
            <person name="Lanie J.A."/>
            <person name="Ng W.-L."/>
            <person name="Kazmierczak K.M."/>
            <person name="Andrzejewski T.M."/>
            <person name="Davidsen T.M."/>
            <person name="Wayne K.J."/>
            <person name="Tettelin H."/>
            <person name="Glass J.I."/>
            <person name="Rusch D."/>
            <person name="Podicherti R."/>
            <person name="Tsui H.-C.T."/>
            <person name="Winkler M.E."/>
        </authorList>
    </citation>
    <scope>NUCLEOTIDE SEQUENCE</scope>
</reference>
<evidence type="ECO:0000256" key="1">
    <source>
        <dbReference type="SAM" id="Phobius"/>
    </source>
</evidence>
<feature type="transmembrane region" description="Helical" evidence="1">
    <location>
        <begin position="28"/>
        <end position="50"/>
    </location>
</feature>
<keyword evidence="1" id="KW-0812">Transmembrane</keyword>
<name>A0A381QX53_9ZZZZ</name>
<sequence>MSLQPSHPPSIGGAVPVAQGVTIDTRRAVIVGLAGIASAIGILVLMLWMAGTNDVIDVRLGDSDFRGIDAANLSTEIADNGPVAFPDLVGRDRPIWVVHEGTDPATGWSSFFARVPAKSADCLVQWDTNRNVFVDSCDATTFPPDGDGLEQLAWRVLDGELRILINTPEDGS</sequence>